<keyword evidence="4" id="KW-1185">Reference proteome</keyword>
<evidence type="ECO:0000259" key="2">
    <source>
        <dbReference type="Pfam" id="PF12708"/>
    </source>
</evidence>
<keyword evidence="1" id="KW-0732">Signal</keyword>
<dbReference type="PANTHER" id="PTHR33928:SF2">
    <property type="entry name" value="PECTATE LYASE SUPERFAMILY PROTEIN DOMAIN-CONTAINING PROTEIN-RELATED"/>
    <property type="match status" value="1"/>
</dbReference>
<dbReference type="FunFam" id="2.160.20.10:FF:000049">
    <property type="entry name" value="Putative exo-beta-1,3-glucanase"/>
    <property type="match status" value="1"/>
</dbReference>
<accession>A0A9P6VP33</accession>
<dbReference type="OrthoDB" id="1046782at2759"/>
<feature type="signal peptide" evidence="1">
    <location>
        <begin position="1"/>
        <end position="21"/>
    </location>
</feature>
<sequence>MHGFNPSLLLAILGTVSIGQGQTADPSASIPPDASTALYPAFTYTPSVDADYKPHPQGIPLSHLNHSINPLSPLLLPAVSNSPPGLPTLGSGSNQHPYWYEEITHNGISPFITNGSEWKVFRNVKDYGAKGDGVTDDATAIQAAINDGGRGPGGNGLGTTGAPAVIYFPTGTYLMGVPVQSYVDTFLIGNPINRPTLIASSSFVGTTLLFMKDPDLDSTINFYIGVKNLVLDSTKVSSGTTFTIMDWSVSQGTQLTNVLFKMPPASKHTGVSTPEGGSGTYMGNLDFTGGNIGINMNNQQYSIKDCTFDGTTTGIFITHGFDLVFQGIEFTNCEIGVDATNGGMGNVGSVALIDSVAAKTQTVIKTKSQNATTAGDDSIVIDNLRSDSFGNTVVAGGVPILKGSVPKTWVYGKAYAQNGPLAGAHDLGTTYQTSRSPALLSGGKFFTMAPPTYQQFSVNQVVNIKTVKGFPVHGDGQTDDTHNINLILARNAGSAITFFPAGTYLVSNTIFVPPGSRIVGETLSAISAIGSRFSNANNPTTMVQVGFPGEIGVAQISDMLFTIADVLPGCILLQVNMAGASQGDVGIWNSHFRVGGAAGSAVETKCQSAPPCKSAFLLLHLTPFSSAYIEDMWGWTADHDLDGNFNQLISTGRGALVESIRGTWLIGTAFEHQTLYQYNLVDASNVFIGMQQSETPYWQGTGGPAQAPAPWTSNLLYADPTFSNCKSNDPNCRMAWYQRIVGGSNLYVYGSGFWTFFNDLGTCLGTNGTCQNNAVEIVANPRQLFWWNLNTKGCENVLLDDGVVLETRNNNPGSWDAVVAATLTHSGILVRRALNGMTRRAWQA</sequence>
<organism evidence="3 4">
    <name type="scientific">Hyphodiscus hymeniophilus</name>
    <dbReference type="NCBI Taxonomy" id="353542"/>
    <lineage>
        <taxon>Eukaryota</taxon>
        <taxon>Fungi</taxon>
        <taxon>Dikarya</taxon>
        <taxon>Ascomycota</taxon>
        <taxon>Pezizomycotina</taxon>
        <taxon>Leotiomycetes</taxon>
        <taxon>Helotiales</taxon>
        <taxon>Hyphodiscaceae</taxon>
        <taxon>Hyphodiscus</taxon>
    </lineage>
</organism>
<dbReference type="Pfam" id="PF12708">
    <property type="entry name" value="Pect-lyase_RHGA_epim"/>
    <property type="match status" value="2"/>
</dbReference>
<dbReference type="InterPro" id="IPR011050">
    <property type="entry name" value="Pectin_lyase_fold/virulence"/>
</dbReference>
<proteinExistence type="predicted"/>
<dbReference type="SUPFAM" id="SSF51126">
    <property type="entry name" value="Pectin lyase-like"/>
    <property type="match status" value="2"/>
</dbReference>
<dbReference type="EMBL" id="VNKQ01000003">
    <property type="protein sequence ID" value="KAG0651926.1"/>
    <property type="molecule type" value="Genomic_DNA"/>
</dbReference>
<dbReference type="Proteomes" id="UP000785200">
    <property type="component" value="Unassembled WGS sequence"/>
</dbReference>
<dbReference type="InterPro" id="IPR039279">
    <property type="entry name" value="QRT3-like"/>
</dbReference>
<name>A0A9P6VP33_9HELO</name>
<dbReference type="Gene3D" id="2.160.20.10">
    <property type="entry name" value="Single-stranded right-handed beta-helix, Pectin lyase-like"/>
    <property type="match status" value="2"/>
</dbReference>
<dbReference type="InterPro" id="IPR012334">
    <property type="entry name" value="Pectin_lyas_fold"/>
</dbReference>
<comment type="caution">
    <text evidence="3">The sequence shown here is derived from an EMBL/GenBank/DDBJ whole genome shotgun (WGS) entry which is preliminary data.</text>
</comment>
<reference evidence="3" key="1">
    <citation type="submission" date="2019-07" db="EMBL/GenBank/DDBJ databases">
        <title>Hyphodiscus hymeniophilus genome sequencing and assembly.</title>
        <authorList>
            <person name="Kramer G."/>
            <person name="Nodwell J."/>
        </authorList>
    </citation>
    <scope>NUCLEOTIDE SEQUENCE</scope>
    <source>
        <strain evidence="3">ATCC 34498</strain>
    </source>
</reference>
<feature type="domain" description="Rhamnogalacturonase A/B/Epimerase-like pectate lyase" evidence="2">
    <location>
        <begin position="121"/>
        <end position="338"/>
    </location>
</feature>
<dbReference type="CDD" id="cd23668">
    <property type="entry name" value="GH55_beta13glucanase-like"/>
    <property type="match status" value="1"/>
</dbReference>
<dbReference type="AlphaFoldDB" id="A0A9P6VP33"/>
<gene>
    <name evidence="3" type="ORF">D0Z07_0850</name>
</gene>
<feature type="domain" description="Rhamnogalacturonase A/B/Epimerase-like pectate lyase" evidence="2">
    <location>
        <begin position="467"/>
        <end position="523"/>
    </location>
</feature>
<protein>
    <submittedName>
        <fullName evidence="3">Glucan 1</fullName>
    </submittedName>
</protein>
<evidence type="ECO:0000256" key="1">
    <source>
        <dbReference type="SAM" id="SignalP"/>
    </source>
</evidence>
<dbReference type="GO" id="GO:0004650">
    <property type="term" value="F:polygalacturonase activity"/>
    <property type="evidence" value="ECO:0007669"/>
    <property type="project" value="InterPro"/>
</dbReference>
<evidence type="ECO:0000313" key="3">
    <source>
        <dbReference type="EMBL" id="KAG0651926.1"/>
    </source>
</evidence>
<dbReference type="InterPro" id="IPR024535">
    <property type="entry name" value="RHGA/B-epi-like_pectate_lyase"/>
</dbReference>
<dbReference type="PANTHER" id="PTHR33928">
    <property type="entry name" value="POLYGALACTURONASE QRT3"/>
    <property type="match status" value="1"/>
</dbReference>
<feature type="chain" id="PRO_5040383117" evidence="1">
    <location>
        <begin position="22"/>
        <end position="844"/>
    </location>
</feature>
<evidence type="ECO:0000313" key="4">
    <source>
        <dbReference type="Proteomes" id="UP000785200"/>
    </source>
</evidence>